<keyword evidence="1" id="KW-0472">Membrane</keyword>
<keyword evidence="3" id="KW-1185">Reference proteome</keyword>
<feature type="transmembrane region" description="Helical" evidence="1">
    <location>
        <begin position="58"/>
        <end position="78"/>
    </location>
</feature>
<sequence>MGKALHDNSLVTQGQLAPSAGLDWRKRISDHVAYALLVYTGVQIGVTMLMVKDSHGTIMPYFALVVLVAAIIPAARLFEARWSELDEDAAHDPALSAAFTRDVTGLWLCAVGLPFALAALFHGVEVLLG</sequence>
<evidence type="ECO:0000256" key="1">
    <source>
        <dbReference type="SAM" id="Phobius"/>
    </source>
</evidence>
<gene>
    <name evidence="2" type="ORF">ACFODK_10500</name>
</gene>
<comment type="caution">
    <text evidence="2">The sequence shown here is derived from an EMBL/GenBank/DDBJ whole genome shotgun (WGS) entry which is preliminary data.</text>
</comment>
<dbReference type="EMBL" id="JBHRSU010000032">
    <property type="protein sequence ID" value="MFC3101316.1"/>
    <property type="molecule type" value="Genomic_DNA"/>
</dbReference>
<feature type="transmembrane region" description="Helical" evidence="1">
    <location>
        <begin position="105"/>
        <end position="128"/>
    </location>
</feature>
<keyword evidence="1" id="KW-0812">Transmembrane</keyword>
<keyword evidence="1" id="KW-1133">Transmembrane helix</keyword>
<proteinExistence type="predicted"/>
<reference evidence="3" key="1">
    <citation type="journal article" date="2019" name="Int. J. Syst. Evol. Microbiol.">
        <title>The Global Catalogue of Microorganisms (GCM) 10K type strain sequencing project: providing services to taxonomists for standard genome sequencing and annotation.</title>
        <authorList>
            <consortium name="The Broad Institute Genomics Platform"/>
            <consortium name="The Broad Institute Genome Sequencing Center for Infectious Disease"/>
            <person name="Wu L."/>
            <person name="Ma J."/>
        </authorList>
    </citation>
    <scope>NUCLEOTIDE SEQUENCE [LARGE SCALE GENOMIC DNA]</scope>
    <source>
        <strain evidence="3">KCTC 52606</strain>
    </source>
</reference>
<evidence type="ECO:0000313" key="3">
    <source>
        <dbReference type="Proteomes" id="UP001595378"/>
    </source>
</evidence>
<dbReference type="Proteomes" id="UP001595378">
    <property type="component" value="Unassembled WGS sequence"/>
</dbReference>
<accession>A0ABV7EH97</accession>
<dbReference type="RefSeq" id="WP_336919379.1">
    <property type="nucleotide sequence ID" value="NZ_JBANRN010000009.1"/>
</dbReference>
<name>A0ABV7EH97_9SPHN</name>
<evidence type="ECO:0000313" key="2">
    <source>
        <dbReference type="EMBL" id="MFC3101316.1"/>
    </source>
</evidence>
<organism evidence="2 3">
    <name type="scientific">Alteraurantiacibacter lauratis</name>
    <dbReference type="NCBI Taxonomy" id="2054627"/>
    <lineage>
        <taxon>Bacteria</taxon>
        <taxon>Pseudomonadati</taxon>
        <taxon>Pseudomonadota</taxon>
        <taxon>Alphaproteobacteria</taxon>
        <taxon>Sphingomonadales</taxon>
        <taxon>Erythrobacteraceae</taxon>
        <taxon>Alteraurantiacibacter</taxon>
    </lineage>
</organism>
<protein>
    <submittedName>
        <fullName evidence="2">Uncharacterized protein</fullName>
    </submittedName>
</protein>
<feature type="transmembrane region" description="Helical" evidence="1">
    <location>
        <begin position="32"/>
        <end position="51"/>
    </location>
</feature>